<protein>
    <submittedName>
        <fullName evidence="3">Uncharacterized protein</fullName>
    </submittedName>
</protein>
<feature type="region of interest" description="Disordered" evidence="1">
    <location>
        <begin position="121"/>
        <end position="166"/>
    </location>
</feature>
<name>A0A1X6NNY6_PORUM</name>
<dbReference type="AlphaFoldDB" id="A0A1X6NNY6"/>
<feature type="signal peptide" evidence="2">
    <location>
        <begin position="1"/>
        <end position="26"/>
    </location>
</feature>
<keyword evidence="2" id="KW-0732">Signal</keyword>
<reference evidence="3 4" key="1">
    <citation type="submission" date="2017-03" db="EMBL/GenBank/DDBJ databases">
        <title>WGS assembly of Porphyra umbilicalis.</title>
        <authorList>
            <person name="Brawley S.H."/>
            <person name="Blouin N.A."/>
            <person name="Ficko-Blean E."/>
            <person name="Wheeler G.L."/>
            <person name="Lohr M."/>
            <person name="Goodson H.V."/>
            <person name="Jenkins J.W."/>
            <person name="Blaby-Haas C.E."/>
            <person name="Helliwell K.E."/>
            <person name="Chan C."/>
            <person name="Marriage T."/>
            <person name="Bhattacharya D."/>
            <person name="Klein A.S."/>
            <person name="Badis Y."/>
            <person name="Brodie J."/>
            <person name="Cao Y."/>
            <person name="Collen J."/>
            <person name="Dittami S.M."/>
            <person name="Gachon C.M."/>
            <person name="Green B.R."/>
            <person name="Karpowicz S."/>
            <person name="Kim J.W."/>
            <person name="Kudahl U."/>
            <person name="Lin S."/>
            <person name="Michel G."/>
            <person name="Mittag M."/>
            <person name="Olson B.J."/>
            <person name="Pangilinan J."/>
            <person name="Peng Y."/>
            <person name="Qiu H."/>
            <person name="Shu S."/>
            <person name="Singer J.T."/>
            <person name="Smith A.G."/>
            <person name="Sprecher B.N."/>
            <person name="Wagner V."/>
            <person name="Wang W."/>
            <person name="Wang Z.-Y."/>
            <person name="Yan J."/>
            <person name="Yarish C."/>
            <person name="Zoeuner-Riek S."/>
            <person name="Zhuang Y."/>
            <person name="Zou Y."/>
            <person name="Lindquist E.A."/>
            <person name="Grimwood J."/>
            <person name="Barry K."/>
            <person name="Rokhsar D.S."/>
            <person name="Schmutz J."/>
            <person name="Stiller J.W."/>
            <person name="Grossman A.R."/>
            <person name="Prochnik S.E."/>
        </authorList>
    </citation>
    <scope>NUCLEOTIDE SEQUENCE [LARGE SCALE GENOMIC DNA]</scope>
    <source>
        <strain evidence="3">4086291</strain>
    </source>
</reference>
<proteinExistence type="predicted"/>
<evidence type="ECO:0000256" key="1">
    <source>
        <dbReference type="SAM" id="MobiDB-lite"/>
    </source>
</evidence>
<dbReference type="Proteomes" id="UP000218209">
    <property type="component" value="Unassembled WGS sequence"/>
</dbReference>
<keyword evidence="4" id="KW-1185">Reference proteome</keyword>
<feature type="compositionally biased region" description="Pro residues" evidence="1">
    <location>
        <begin position="149"/>
        <end position="163"/>
    </location>
</feature>
<evidence type="ECO:0000313" key="4">
    <source>
        <dbReference type="Proteomes" id="UP000218209"/>
    </source>
</evidence>
<evidence type="ECO:0000313" key="3">
    <source>
        <dbReference type="EMBL" id="OSX70369.1"/>
    </source>
</evidence>
<organism evidence="3 4">
    <name type="scientific">Porphyra umbilicalis</name>
    <name type="common">Purple laver</name>
    <name type="synonym">Red alga</name>
    <dbReference type="NCBI Taxonomy" id="2786"/>
    <lineage>
        <taxon>Eukaryota</taxon>
        <taxon>Rhodophyta</taxon>
        <taxon>Bangiophyceae</taxon>
        <taxon>Bangiales</taxon>
        <taxon>Bangiaceae</taxon>
        <taxon>Porphyra</taxon>
    </lineage>
</organism>
<sequence length="414" mass="43412">MAARAFTSVTARVALVAAATALVATAASTTDAFKPAVGGTCECAMAATAGKCIVFTSFSNKAQTRGTCKTVGNKCDAPWECTDDGPTHVCAAHAVEATLQCSKPASGGSCPCGKKKTDDVTLRPTQVLPAGGGRSGGVKSEPEEKEKPVPAPWKPDGPAPAPKSPACKATHAIVSVEGKPWRCVASTDIGKRSTEEAYDYRNWVNNGWKTKDDYINLNFMRDAASRLYLCVTYGSAAKSDAPKAGRSVTASLVSAVPNNFYFQDDPMSIDANGKRKGDLYAPKDGSSAMELAAKHNWKDAMTDGYCVDAAEGLVANFTGLAYVKGLVLSVGGAAAGYPDTGAWAFWNLRSKPTTEALAYDGAGRILNAKGQREAWKGQKGVRPPSAIHRVTMDAACSCDGWRRASKASAARAKY</sequence>
<evidence type="ECO:0000256" key="2">
    <source>
        <dbReference type="SAM" id="SignalP"/>
    </source>
</evidence>
<gene>
    <name evidence="3" type="ORF">BU14_0774s0003</name>
</gene>
<accession>A0A1X6NNY6</accession>
<dbReference type="EMBL" id="KV919268">
    <property type="protein sequence ID" value="OSX70369.1"/>
    <property type="molecule type" value="Genomic_DNA"/>
</dbReference>
<feature type="chain" id="PRO_5010867656" evidence="2">
    <location>
        <begin position="27"/>
        <end position="414"/>
    </location>
</feature>